<accession>A0A0P1ANT5</accession>
<evidence type="ECO:0000313" key="1">
    <source>
        <dbReference type="EMBL" id="CEG42917.1"/>
    </source>
</evidence>
<keyword evidence="2" id="KW-1185">Reference proteome</keyword>
<proteinExistence type="predicted"/>
<dbReference type="EMBL" id="CCYD01000645">
    <property type="protein sequence ID" value="CEG42917.1"/>
    <property type="molecule type" value="Genomic_DNA"/>
</dbReference>
<dbReference type="Proteomes" id="UP000054928">
    <property type="component" value="Unassembled WGS sequence"/>
</dbReference>
<dbReference type="GeneID" id="36408207"/>
<reference evidence="2" key="1">
    <citation type="submission" date="2014-09" db="EMBL/GenBank/DDBJ databases">
        <authorList>
            <person name="Sharma Rahul"/>
            <person name="Thines Marco"/>
        </authorList>
    </citation>
    <scope>NUCLEOTIDE SEQUENCE [LARGE SCALE GENOMIC DNA]</scope>
</reference>
<evidence type="ECO:0000313" key="2">
    <source>
        <dbReference type="Proteomes" id="UP000054928"/>
    </source>
</evidence>
<sequence>MVLNFGPSELLLGALSWVQTPSKKFKIRTSLKKKNLRQIQTNIQQLQSSLY</sequence>
<protein>
    <submittedName>
        <fullName evidence="1">Uncharacterized protein</fullName>
    </submittedName>
</protein>
<dbReference type="AlphaFoldDB" id="A0A0P1ANT5"/>
<dbReference type="RefSeq" id="XP_024579286.1">
    <property type="nucleotide sequence ID" value="XM_024728850.1"/>
</dbReference>
<organism evidence="1 2">
    <name type="scientific">Plasmopara halstedii</name>
    <name type="common">Downy mildew of sunflower</name>
    <dbReference type="NCBI Taxonomy" id="4781"/>
    <lineage>
        <taxon>Eukaryota</taxon>
        <taxon>Sar</taxon>
        <taxon>Stramenopiles</taxon>
        <taxon>Oomycota</taxon>
        <taxon>Peronosporomycetes</taxon>
        <taxon>Peronosporales</taxon>
        <taxon>Peronosporaceae</taxon>
        <taxon>Plasmopara</taxon>
    </lineage>
</organism>
<name>A0A0P1ANT5_PLAHL</name>